<evidence type="ECO:0000256" key="1">
    <source>
        <dbReference type="ARBA" id="ARBA00038211"/>
    </source>
</evidence>
<dbReference type="OrthoDB" id="10267235at2759"/>
<evidence type="ECO:0000313" key="2">
    <source>
        <dbReference type="EMBL" id="CEP07454.1"/>
    </source>
</evidence>
<dbReference type="GO" id="GO:0004103">
    <property type="term" value="F:choline kinase activity"/>
    <property type="evidence" value="ECO:0007669"/>
    <property type="project" value="TreeGrafter"/>
</dbReference>
<protein>
    <recommendedName>
        <fullName evidence="4">Choline kinase N-terminal domain-containing protein</fullName>
    </recommendedName>
</protein>
<dbReference type="Gene3D" id="3.90.1200.10">
    <property type="match status" value="1"/>
</dbReference>
<dbReference type="GO" id="GO:0004305">
    <property type="term" value="F:ethanolamine kinase activity"/>
    <property type="evidence" value="ECO:0007669"/>
    <property type="project" value="TreeGrafter"/>
</dbReference>
<dbReference type="Gene3D" id="3.30.200.20">
    <property type="entry name" value="Phosphorylase Kinase, domain 1"/>
    <property type="match status" value="1"/>
</dbReference>
<name>A0A0B7MX45_9FUNG</name>
<dbReference type="GO" id="GO:0006646">
    <property type="term" value="P:phosphatidylethanolamine biosynthetic process"/>
    <property type="evidence" value="ECO:0007669"/>
    <property type="project" value="TreeGrafter"/>
</dbReference>
<dbReference type="Proteomes" id="UP000054107">
    <property type="component" value="Unassembled WGS sequence"/>
</dbReference>
<comment type="similarity">
    <text evidence="1">Belongs to the choline/ethanolamine kinase family.</text>
</comment>
<reference evidence="2 3" key="1">
    <citation type="submission" date="2014-09" db="EMBL/GenBank/DDBJ databases">
        <authorList>
            <person name="Ellenberger Sabrina"/>
        </authorList>
    </citation>
    <scope>NUCLEOTIDE SEQUENCE [LARGE SCALE GENOMIC DNA]</scope>
    <source>
        <strain evidence="2 3">CBS 412.66</strain>
    </source>
</reference>
<dbReference type="PANTHER" id="PTHR22603">
    <property type="entry name" value="CHOLINE/ETHANOALAMINE KINASE"/>
    <property type="match status" value="1"/>
</dbReference>
<evidence type="ECO:0000313" key="3">
    <source>
        <dbReference type="Proteomes" id="UP000054107"/>
    </source>
</evidence>
<organism evidence="2 3">
    <name type="scientific">Parasitella parasitica</name>
    <dbReference type="NCBI Taxonomy" id="35722"/>
    <lineage>
        <taxon>Eukaryota</taxon>
        <taxon>Fungi</taxon>
        <taxon>Fungi incertae sedis</taxon>
        <taxon>Mucoromycota</taxon>
        <taxon>Mucoromycotina</taxon>
        <taxon>Mucoromycetes</taxon>
        <taxon>Mucorales</taxon>
        <taxon>Mucorineae</taxon>
        <taxon>Mucoraceae</taxon>
        <taxon>Parasitella</taxon>
    </lineage>
</organism>
<dbReference type="AlphaFoldDB" id="A0A0B7MX45"/>
<keyword evidence="3" id="KW-1185">Reference proteome</keyword>
<dbReference type="CDD" id="cd05157">
    <property type="entry name" value="ETNK_euk"/>
    <property type="match status" value="1"/>
</dbReference>
<dbReference type="InterPro" id="IPR011009">
    <property type="entry name" value="Kinase-like_dom_sf"/>
</dbReference>
<gene>
    <name evidence="2" type="primary">PARPA_00750.1 scaffold 1159</name>
</gene>
<dbReference type="PANTHER" id="PTHR22603:SF93">
    <property type="entry name" value="RE24176P"/>
    <property type="match status" value="1"/>
</dbReference>
<dbReference type="STRING" id="35722.A0A0B7MX45"/>
<proteinExistence type="inferred from homology"/>
<sequence>MSSPKDDKKESLPSIPGCDTIIDLAVLKGDVLTAKVLNLIQALFPEYAENLDNIKLDRVSGALTNAVFFVNAVNKRRLLLRVYGNGVDQIIDRGNELAWLARLSSLSIGPKLLGIFGNGRFEEYLPSTTLTHHDIREPETSKGIAACLRELHDIATVYPFSAEKDHLEIWANIDKWYRVVMGLLPVLYKKSDGWDKVLETFNLELLPFEIEKCKQILEAAESPIVFAHNDTQYGNVLKLEKTNELVIVDFEYAGYNPRGFDIANHFCEWTYDYHSDQPASMDLGKYPSYEEQIRFLNAYLDTKSKHNNLGVLDKAVTVEDLQKEAAMWLMTSHLSWGLWGLIQASQSEIDFDYFLFSTQRLNAFRVEFAKWK</sequence>
<evidence type="ECO:0008006" key="4">
    <source>
        <dbReference type="Google" id="ProtNLM"/>
    </source>
</evidence>
<dbReference type="GO" id="GO:0005737">
    <property type="term" value="C:cytoplasm"/>
    <property type="evidence" value="ECO:0007669"/>
    <property type="project" value="TreeGrafter"/>
</dbReference>
<dbReference type="EMBL" id="LN719301">
    <property type="protein sequence ID" value="CEP07454.1"/>
    <property type="molecule type" value="Genomic_DNA"/>
</dbReference>
<accession>A0A0B7MX45</accession>
<dbReference type="SUPFAM" id="SSF56112">
    <property type="entry name" value="Protein kinase-like (PK-like)"/>
    <property type="match status" value="1"/>
</dbReference>
<dbReference type="Pfam" id="PF01633">
    <property type="entry name" value="Choline_kinase"/>
    <property type="match status" value="1"/>
</dbReference>